<name>A0A310SQS0_9HYME</name>
<gene>
    <name evidence="2" type="ORF">WN48_10684</name>
</gene>
<dbReference type="EMBL" id="KQ760945">
    <property type="protein sequence ID" value="OAD58598.1"/>
    <property type="molecule type" value="Genomic_DNA"/>
</dbReference>
<keyword evidence="3" id="KW-1185">Reference proteome</keyword>
<evidence type="ECO:0000313" key="2">
    <source>
        <dbReference type="EMBL" id="OAD58598.1"/>
    </source>
</evidence>
<reference evidence="2 3" key="1">
    <citation type="submission" date="2015-07" db="EMBL/GenBank/DDBJ databases">
        <title>The genome of Eufriesea mexicana.</title>
        <authorList>
            <person name="Pan H."/>
            <person name="Kapheim K."/>
        </authorList>
    </citation>
    <scope>NUCLEOTIDE SEQUENCE [LARGE SCALE GENOMIC DNA]</scope>
    <source>
        <strain evidence="2">0111107269</strain>
        <tissue evidence="2">Whole body</tissue>
    </source>
</reference>
<dbReference type="Proteomes" id="UP000250275">
    <property type="component" value="Unassembled WGS sequence"/>
</dbReference>
<evidence type="ECO:0000256" key="1">
    <source>
        <dbReference type="SAM" id="MobiDB-lite"/>
    </source>
</evidence>
<organism evidence="2 3">
    <name type="scientific">Eufriesea mexicana</name>
    <dbReference type="NCBI Taxonomy" id="516756"/>
    <lineage>
        <taxon>Eukaryota</taxon>
        <taxon>Metazoa</taxon>
        <taxon>Ecdysozoa</taxon>
        <taxon>Arthropoda</taxon>
        <taxon>Hexapoda</taxon>
        <taxon>Insecta</taxon>
        <taxon>Pterygota</taxon>
        <taxon>Neoptera</taxon>
        <taxon>Endopterygota</taxon>
        <taxon>Hymenoptera</taxon>
        <taxon>Apocrita</taxon>
        <taxon>Aculeata</taxon>
        <taxon>Apoidea</taxon>
        <taxon>Anthophila</taxon>
        <taxon>Apidae</taxon>
        <taxon>Eufriesea</taxon>
    </lineage>
</organism>
<protein>
    <submittedName>
        <fullName evidence="2">Uncharacterized protein</fullName>
    </submittedName>
</protein>
<sequence>MLIEALRNGVRRTAKPRLLLGRRVSTSSTKNLLHPLPVSSRTSHAPQKDTDFPCKLSVRANRVPIATTGAPSRTGCLRATGGGERTFSASSIRGLVARKQLLTR</sequence>
<proteinExistence type="predicted"/>
<feature type="region of interest" description="Disordered" evidence="1">
    <location>
        <begin position="29"/>
        <end position="51"/>
    </location>
</feature>
<accession>A0A310SQS0</accession>
<dbReference type="AlphaFoldDB" id="A0A310SQS0"/>
<evidence type="ECO:0000313" key="3">
    <source>
        <dbReference type="Proteomes" id="UP000250275"/>
    </source>
</evidence>